<keyword evidence="2" id="KW-0732">Signal</keyword>
<dbReference type="Gramene" id="PGSC0003DMT400095476">
    <property type="protein sequence ID" value="PGSC0003DMT400095476"/>
    <property type="gene ID" value="PGSC0003DMG400045047"/>
</dbReference>
<feature type="compositionally biased region" description="Low complexity" evidence="1">
    <location>
        <begin position="222"/>
        <end position="232"/>
    </location>
</feature>
<evidence type="ECO:0000313" key="4">
    <source>
        <dbReference type="Proteomes" id="UP000011115"/>
    </source>
</evidence>
<dbReference type="PaxDb" id="4113-PGSC0003DMT400095476"/>
<feature type="signal peptide" evidence="2">
    <location>
        <begin position="1"/>
        <end position="26"/>
    </location>
</feature>
<accession>M1DWE0</accession>
<feature type="chain" id="PRO_5004013998" evidence="2">
    <location>
        <begin position="27"/>
        <end position="295"/>
    </location>
</feature>
<dbReference type="EnsemblPlants" id="PGSC0003DMT400095476">
    <property type="protein sequence ID" value="PGSC0003DMT400095476"/>
    <property type="gene ID" value="PGSC0003DMG400045047"/>
</dbReference>
<dbReference type="HOGENOM" id="CLU_043888_0_0_1"/>
<sequence length="295" mass="33393">MGRIDRTPHLAHVVLCRLLVAPTVQSDSIALTMLSVTVRFEHQHIMPPHRAYRRNVNVRNANAAPPVPDQEVSNAEFQNAIQLLVQSVTQQNNQQVLVPKNANVGSVAARVWDFVRMNPPEFLGSQIGKDPQNFIDEVKKIFEVMFFPRKLREAKAQDFMNLRQCNMTIQEYGLKCTQLSRLREIILGNKLRRIRRLEHETMIILNRNRVVEIARSFSRSLPAPSLASVPSSKFQNDQKGRETGSKSQGSFSGTRTYPTCPKCCKNHLGECLAGKERCFMCSQSGHTLRDSPSAK</sequence>
<dbReference type="AlphaFoldDB" id="M1DWE0"/>
<feature type="region of interest" description="Disordered" evidence="1">
    <location>
        <begin position="222"/>
        <end position="254"/>
    </location>
</feature>
<evidence type="ECO:0000256" key="2">
    <source>
        <dbReference type="SAM" id="SignalP"/>
    </source>
</evidence>
<organism evidence="3 4">
    <name type="scientific">Solanum tuberosum</name>
    <name type="common">Potato</name>
    <dbReference type="NCBI Taxonomy" id="4113"/>
    <lineage>
        <taxon>Eukaryota</taxon>
        <taxon>Viridiplantae</taxon>
        <taxon>Streptophyta</taxon>
        <taxon>Embryophyta</taxon>
        <taxon>Tracheophyta</taxon>
        <taxon>Spermatophyta</taxon>
        <taxon>Magnoliopsida</taxon>
        <taxon>eudicotyledons</taxon>
        <taxon>Gunneridae</taxon>
        <taxon>Pentapetalae</taxon>
        <taxon>asterids</taxon>
        <taxon>lamiids</taxon>
        <taxon>Solanales</taxon>
        <taxon>Solanaceae</taxon>
        <taxon>Solanoideae</taxon>
        <taxon>Solaneae</taxon>
        <taxon>Solanum</taxon>
    </lineage>
</organism>
<evidence type="ECO:0000313" key="3">
    <source>
        <dbReference type="EnsemblPlants" id="PGSC0003DMT400095476"/>
    </source>
</evidence>
<reference evidence="4" key="1">
    <citation type="journal article" date="2011" name="Nature">
        <title>Genome sequence and analysis of the tuber crop potato.</title>
        <authorList>
            <consortium name="The Potato Genome Sequencing Consortium"/>
        </authorList>
    </citation>
    <scope>NUCLEOTIDE SEQUENCE [LARGE SCALE GENOMIC DNA]</scope>
    <source>
        <strain evidence="4">cv. DM1-3 516 R44</strain>
    </source>
</reference>
<name>M1DWE0_SOLTU</name>
<dbReference type="InParanoid" id="M1DWE0"/>
<reference evidence="3" key="2">
    <citation type="submission" date="2015-06" db="UniProtKB">
        <authorList>
            <consortium name="EnsemblPlants"/>
        </authorList>
    </citation>
    <scope>IDENTIFICATION</scope>
    <source>
        <strain evidence="3">DM1-3 516 R44</strain>
    </source>
</reference>
<proteinExistence type="predicted"/>
<evidence type="ECO:0000256" key="1">
    <source>
        <dbReference type="SAM" id="MobiDB-lite"/>
    </source>
</evidence>
<keyword evidence="4" id="KW-1185">Reference proteome</keyword>
<feature type="compositionally biased region" description="Polar residues" evidence="1">
    <location>
        <begin position="245"/>
        <end position="254"/>
    </location>
</feature>
<dbReference type="Proteomes" id="UP000011115">
    <property type="component" value="Unassembled WGS sequence"/>
</dbReference>
<protein>
    <submittedName>
        <fullName evidence="3">Gag-pol protein</fullName>
    </submittedName>
</protein>